<sequence>MGSSINHVMFFGNFLTFLPPLPGDACGGLKPPSPYLKSHVFFGTEYLRNFQNIIFKYRLYTGPLGICGGERGGKLRVNQKINTSDTSQHLPLPVMFPTPPRPFEPHLINERSLAE</sequence>
<dbReference type="EMBL" id="BGZK01002469">
    <property type="protein sequence ID" value="GBP94151.1"/>
    <property type="molecule type" value="Genomic_DNA"/>
</dbReference>
<feature type="signal peptide" evidence="2">
    <location>
        <begin position="1"/>
        <end position="25"/>
    </location>
</feature>
<evidence type="ECO:0000256" key="1">
    <source>
        <dbReference type="SAM" id="MobiDB-lite"/>
    </source>
</evidence>
<organism evidence="3 4">
    <name type="scientific">Eumeta variegata</name>
    <name type="common">Bagworm moth</name>
    <name type="synonym">Eumeta japonica</name>
    <dbReference type="NCBI Taxonomy" id="151549"/>
    <lineage>
        <taxon>Eukaryota</taxon>
        <taxon>Metazoa</taxon>
        <taxon>Ecdysozoa</taxon>
        <taxon>Arthropoda</taxon>
        <taxon>Hexapoda</taxon>
        <taxon>Insecta</taxon>
        <taxon>Pterygota</taxon>
        <taxon>Neoptera</taxon>
        <taxon>Endopterygota</taxon>
        <taxon>Lepidoptera</taxon>
        <taxon>Glossata</taxon>
        <taxon>Ditrysia</taxon>
        <taxon>Tineoidea</taxon>
        <taxon>Psychidae</taxon>
        <taxon>Oiketicinae</taxon>
        <taxon>Eumeta</taxon>
    </lineage>
</organism>
<name>A0A4C1ZZC1_EUMVA</name>
<reference evidence="3 4" key="1">
    <citation type="journal article" date="2019" name="Commun. Biol.">
        <title>The bagworm genome reveals a unique fibroin gene that provides high tensile strength.</title>
        <authorList>
            <person name="Kono N."/>
            <person name="Nakamura H."/>
            <person name="Ohtoshi R."/>
            <person name="Tomita M."/>
            <person name="Numata K."/>
            <person name="Arakawa K."/>
        </authorList>
    </citation>
    <scope>NUCLEOTIDE SEQUENCE [LARGE SCALE GENOMIC DNA]</scope>
</reference>
<proteinExistence type="predicted"/>
<gene>
    <name evidence="3" type="ORF">EVAR_78202_1</name>
</gene>
<keyword evidence="4" id="KW-1185">Reference proteome</keyword>
<feature type="chain" id="PRO_5020029723" evidence="2">
    <location>
        <begin position="26"/>
        <end position="115"/>
    </location>
</feature>
<dbReference type="Proteomes" id="UP000299102">
    <property type="component" value="Unassembled WGS sequence"/>
</dbReference>
<dbReference type="AlphaFoldDB" id="A0A4C1ZZC1"/>
<evidence type="ECO:0000313" key="3">
    <source>
        <dbReference type="EMBL" id="GBP94151.1"/>
    </source>
</evidence>
<comment type="caution">
    <text evidence="3">The sequence shown here is derived from an EMBL/GenBank/DDBJ whole genome shotgun (WGS) entry which is preliminary data.</text>
</comment>
<protein>
    <submittedName>
        <fullName evidence="3">Uncharacterized protein</fullName>
    </submittedName>
</protein>
<evidence type="ECO:0000256" key="2">
    <source>
        <dbReference type="SAM" id="SignalP"/>
    </source>
</evidence>
<accession>A0A4C1ZZC1</accession>
<keyword evidence="2" id="KW-0732">Signal</keyword>
<feature type="compositionally biased region" description="Basic and acidic residues" evidence="1">
    <location>
        <begin position="103"/>
        <end position="115"/>
    </location>
</feature>
<evidence type="ECO:0000313" key="4">
    <source>
        <dbReference type="Proteomes" id="UP000299102"/>
    </source>
</evidence>
<feature type="region of interest" description="Disordered" evidence="1">
    <location>
        <begin position="86"/>
        <end position="115"/>
    </location>
</feature>